<dbReference type="Gene3D" id="3.30.70.890">
    <property type="entry name" value="GHMP kinase, C-terminal domain"/>
    <property type="match status" value="1"/>
</dbReference>
<keyword evidence="1" id="KW-0444">Lipid biosynthesis</keyword>
<name>A0A238VSR5_9FLAO</name>
<keyword evidence="3" id="KW-0067">ATP-binding</keyword>
<keyword evidence="5" id="KW-0456">Lyase</keyword>
<dbReference type="AlphaFoldDB" id="A0A238VSR5"/>
<organism evidence="8 9">
    <name type="scientific">Dokdonia pacifica</name>
    <dbReference type="NCBI Taxonomy" id="1627892"/>
    <lineage>
        <taxon>Bacteria</taxon>
        <taxon>Pseudomonadati</taxon>
        <taxon>Bacteroidota</taxon>
        <taxon>Flavobacteriia</taxon>
        <taxon>Flavobacteriales</taxon>
        <taxon>Flavobacteriaceae</taxon>
        <taxon>Dokdonia</taxon>
    </lineage>
</organism>
<protein>
    <submittedName>
        <fullName evidence="8">Diphosphomevalonate decarboxylase</fullName>
    </submittedName>
</protein>
<dbReference type="InterPro" id="IPR020568">
    <property type="entry name" value="Ribosomal_Su5_D2-typ_SF"/>
</dbReference>
<dbReference type="Gene3D" id="3.30.230.10">
    <property type="match status" value="1"/>
</dbReference>
<evidence type="ECO:0000256" key="4">
    <source>
        <dbReference type="ARBA" id="ARBA00023098"/>
    </source>
</evidence>
<evidence type="ECO:0000259" key="7">
    <source>
        <dbReference type="Pfam" id="PF22700"/>
    </source>
</evidence>
<accession>A0A238VSR5</accession>
<evidence type="ECO:0000313" key="8">
    <source>
        <dbReference type="EMBL" id="SNR37221.1"/>
    </source>
</evidence>
<feature type="domain" description="Diphosphomevalonate decarboxylase-like N-terminal" evidence="7">
    <location>
        <begin position="66"/>
        <end position="227"/>
    </location>
</feature>
<reference evidence="8 9" key="1">
    <citation type="submission" date="2017-06" db="EMBL/GenBank/DDBJ databases">
        <authorList>
            <person name="Kim H.J."/>
            <person name="Triplett B.A."/>
        </authorList>
    </citation>
    <scope>NUCLEOTIDE SEQUENCE [LARGE SCALE GENOMIC DNA]</scope>
    <source>
        <strain evidence="8 9">DSM 25597</strain>
    </source>
</reference>
<dbReference type="SUPFAM" id="SSF54211">
    <property type="entry name" value="Ribosomal protein S5 domain 2-like"/>
    <property type="match status" value="1"/>
</dbReference>
<keyword evidence="4" id="KW-0443">Lipid metabolism</keyword>
<evidence type="ECO:0000313" key="9">
    <source>
        <dbReference type="Proteomes" id="UP000198379"/>
    </source>
</evidence>
<gene>
    <name evidence="8" type="ORF">SAMN06265376_101297</name>
</gene>
<dbReference type="GO" id="GO:0005524">
    <property type="term" value="F:ATP binding"/>
    <property type="evidence" value="ECO:0007669"/>
    <property type="project" value="UniProtKB-KW"/>
</dbReference>
<feature type="domain" description="Mvd1 C-terminal" evidence="6">
    <location>
        <begin position="250"/>
        <end position="379"/>
    </location>
</feature>
<keyword evidence="9" id="KW-1185">Reference proteome</keyword>
<evidence type="ECO:0000256" key="3">
    <source>
        <dbReference type="ARBA" id="ARBA00022840"/>
    </source>
</evidence>
<dbReference type="Pfam" id="PF18376">
    <property type="entry name" value="MDD_C"/>
    <property type="match status" value="1"/>
</dbReference>
<evidence type="ECO:0000259" key="6">
    <source>
        <dbReference type="Pfam" id="PF18376"/>
    </source>
</evidence>
<dbReference type="Proteomes" id="UP000198379">
    <property type="component" value="Unassembled WGS sequence"/>
</dbReference>
<dbReference type="PANTHER" id="PTHR10977">
    <property type="entry name" value="DIPHOSPHOMEVALONATE DECARBOXYLASE"/>
    <property type="match status" value="1"/>
</dbReference>
<dbReference type="SUPFAM" id="SSF55060">
    <property type="entry name" value="GHMP Kinase, C-terminal domain"/>
    <property type="match status" value="1"/>
</dbReference>
<dbReference type="PANTHER" id="PTHR10977:SF3">
    <property type="entry name" value="DIPHOSPHOMEVALONATE DECARBOXYLASE"/>
    <property type="match status" value="1"/>
</dbReference>
<sequence>MSYFIAVSILITKFYCIIWIKNFHTNNRKTTVIFAKTYNSYMSEDSFVLNSNTAILSAGSVSWQSPSNIALVKYWGKHGEQLPQNASISFTLSNCHTATTLHYTPKESDGFDFEVYLDGHKEEGFEPKIASFFKRIEKYVPFITKYRFKIETSNSFPHSSGIASSASGMSALSLCVMDIERQLSPEMTDDYFMQKASFLSRLGSGSACRSLEGPLIVWGAHQDISNSSDLYGTAYPYEVHANFQDFQDSILLVDKGEKQVSSTVGHGLMHGHAFAKARFDQAYGNLVQLKTVLQSGDLDAFIAIVESEALTLHAMMMTSHPYFILMKPNTLEIINRIWAYREKTGSKVCFTLDAGANVHVLYPKKETKEIHLFIENELSSFCQNNHYINDCVGNGAKKL</sequence>
<evidence type="ECO:0000256" key="5">
    <source>
        <dbReference type="ARBA" id="ARBA00023239"/>
    </source>
</evidence>
<dbReference type="GO" id="GO:0016831">
    <property type="term" value="F:carboxy-lyase activity"/>
    <property type="evidence" value="ECO:0007669"/>
    <property type="project" value="InterPro"/>
</dbReference>
<dbReference type="GO" id="GO:0008299">
    <property type="term" value="P:isoprenoid biosynthetic process"/>
    <property type="evidence" value="ECO:0007669"/>
    <property type="project" value="InterPro"/>
</dbReference>
<dbReference type="InterPro" id="IPR014721">
    <property type="entry name" value="Ribsml_uS5_D2-typ_fold_subgr"/>
</dbReference>
<proteinExistence type="predicted"/>
<dbReference type="Pfam" id="PF22700">
    <property type="entry name" value="MVD-like_N"/>
    <property type="match status" value="1"/>
</dbReference>
<dbReference type="InterPro" id="IPR005935">
    <property type="entry name" value="Mev_decarb"/>
</dbReference>
<dbReference type="EMBL" id="FZNY01000001">
    <property type="protein sequence ID" value="SNR37221.1"/>
    <property type="molecule type" value="Genomic_DNA"/>
</dbReference>
<dbReference type="InterPro" id="IPR036554">
    <property type="entry name" value="GHMP_kinase_C_sf"/>
</dbReference>
<dbReference type="PIRSF" id="PIRSF015950">
    <property type="entry name" value="Mev_P_decrbx"/>
    <property type="match status" value="1"/>
</dbReference>
<evidence type="ECO:0000256" key="1">
    <source>
        <dbReference type="ARBA" id="ARBA00022516"/>
    </source>
</evidence>
<dbReference type="InterPro" id="IPR041431">
    <property type="entry name" value="Mvd1_C"/>
</dbReference>
<dbReference type="InterPro" id="IPR053859">
    <property type="entry name" value="MVD-like_N"/>
</dbReference>
<keyword evidence="2" id="KW-0547">Nucleotide-binding</keyword>
<evidence type="ECO:0000256" key="2">
    <source>
        <dbReference type="ARBA" id="ARBA00022741"/>
    </source>
</evidence>